<organism evidence="2 3">
    <name type="scientific">Aspergillus keveii</name>
    <dbReference type="NCBI Taxonomy" id="714993"/>
    <lineage>
        <taxon>Eukaryota</taxon>
        <taxon>Fungi</taxon>
        <taxon>Dikarya</taxon>
        <taxon>Ascomycota</taxon>
        <taxon>Pezizomycotina</taxon>
        <taxon>Eurotiomycetes</taxon>
        <taxon>Eurotiomycetidae</taxon>
        <taxon>Eurotiales</taxon>
        <taxon>Aspergillaceae</taxon>
        <taxon>Aspergillus</taxon>
        <taxon>Aspergillus subgen. Nidulantes</taxon>
    </lineage>
</organism>
<keyword evidence="1" id="KW-0732">Signal</keyword>
<dbReference type="Proteomes" id="UP001610563">
    <property type="component" value="Unassembled WGS sequence"/>
</dbReference>
<feature type="signal peptide" evidence="1">
    <location>
        <begin position="1"/>
        <end position="20"/>
    </location>
</feature>
<sequence length="120" mass="13347">MSTLRKFIILLAIITNTVLATIALGSLELQKNKPLLNVAWIEGNNPCIRDDYITPISASGQNPCGIRFTLTNGYTYYEENCGVSAIVIRNGDGSFNSQCKQKSWSCVSGDHTYRQTWSCY</sequence>
<protein>
    <submittedName>
        <fullName evidence="2">Uncharacterized protein</fullName>
    </submittedName>
</protein>
<comment type="caution">
    <text evidence="2">The sequence shown here is derived from an EMBL/GenBank/DDBJ whole genome shotgun (WGS) entry which is preliminary data.</text>
</comment>
<keyword evidence="3" id="KW-1185">Reference proteome</keyword>
<evidence type="ECO:0000256" key="1">
    <source>
        <dbReference type="SAM" id="SignalP"/>
    </source>
</evidence>
<feature type="chain" id="PRO_5045439279" evidence="1">
    <location>
        <begin position="21"/>
        <end position="120"/>
    </location>
</feature>
<dbReference type="EMBL" id="JBFTWV010000086">
    <property type="protein sequence ID" value="KAL2788016.1"/>
    <property type="molecule type" value="Genomic_DNA"/>
</dbReference>
<evidence type="ECO:0000313" key="2">
    <source>
        <dbReference type="EMBL" id="KAL2788016.1"/>
    </source>
</evidence>
<name>A0ABR4FXM1_9EURO</name>
<evidence type="ECO:0000313" key="3">
    <source>
        <dbReference type="Proteomes" id="UP001610563"/>
    </source>
</evidence>
<reference evidence="2 3" key="1">
    <citation type="submission" date="2024-07" db="EMBL/GenBank/DDBJ databases">
        <title>Section-level genome sequencing and comparative genomics of Aspergillus sections Usti and Cavernicolus.</title>
        <authorList>
            <consortium name="Lawrence Berkeley National Laboratory"/>
            <person name="Nybo J.L."/>
            <person name="Vesth T.C."/>
            <person name="Theobald S."/>
            <person name="Frisvad J.C."/>
            <person name="Larsen T.O."/>
            <person name="Kjaerboelling I."/>
            <person name="Rothschild-Mancinelli K."/>
            <person name="Lyhne E.K."/>
            <person name="Kogle M.E."/>
            <person name="Barry K."/>
            <person name="Clum A."/>
            <person name="Na H."/>
            <person name="Ledsgaard L."/>
            <person name="Lin J."/>
            <person name="Lipzen A."/>
            <person name="Kuo A."/>
            <person name="Riley R."/>
            <person name="Mondo S."/>
            <person name="Labutti K."/>
            <person name="Haridas S."/>
            <person name="Pangalinan J."/>
            <person name="Salamov A.A."/>
            <person name="Simmons B.A."/>
            <person name="Magnuson J.K."/>
            <person name="Chen J."/>
            <person name="Drula E."/>
            <person name="Henrissat B."/>
            <person name="Wiebenga A."/>
            <person name="Lubbers R.J."/>
            <person name="Gomes A.C."/>
            <person name="Makela M.R."/>
            <person name="Stajich J."/>
            <person name="Grigoriev I.V."/>
            <person name="Mortensen U.H."/>
            <person name="De Vries R.P."/>
            <person name="Baker S.E."/>
            <person name="Andersen M.R."/>
        </authorList>
    </citation>
    <scope>NUCLEOTIDE SEQUENCE [LARGE SCALE GENOMIC DNA]</scope>
    <source>
        <strain evidence="2 3">CBS 209.92</strain>
    </source>
</reference>
<accession>A0ABR4FXM1</accession>
<gene>
    <name evidence="2" type="ORF">BJX66DRAFT_340634</name>
</gene>
<proteinExistence type="predicted"/>